<dbReference type="EMBL" id="VWPK01000007">
    <property type="protein sequence ID" value="KAA5613290.1"/>
    <property type="molecule type" value="Genomic_DNA"/>
</dbReference>
<gene>
    <name evidence="1" type="ORF">F1189_06260</name>
</gene>
<evidence type="ECO:0000313" key="2">
    <source>
        <dbReference type="Proteomes" id="UP000325255"/>
    </source>
</evidence>
<proteinExistence type="predicted"/>
<comment type="caution">
    <text evidence="1">The sequence shown here is derived from an EMBL/GenBank/DDBJ whole genome shotgun (WGS) entry which is preliminary data.</text>
</comment>
<accession>A0A5M6IY70</accession>
<organism evidence="1 2">
    <name type="scientific">Rhodovastum atsumiense</name>
    <dbReference type="NCBI Taxonomy" id="504468"/>
    <lineage>
        <taxon>Bacteria</taxon>
        <taxon>Pseudomonadati</taxon>
        <taxon>Pseudomonadota</taxon>
        <taxon>Alphaproteobacteria</taxon>
        <taxon>Acetobacterales</taxon>
        <taxon>Acetobacteraceae</taxon>
        <taxon>Rhodovastum</taxon>
    </lineage>
</organism>
<dbReference type="RefSeq" id="WP_150039819.1">
    <property type="nucleotide sequence ID" value="NZ_OW485601.1"/>
</dbReference>
<name>A0A5M6IY70_9PROT</name>
<dbReference type="Proteomes" id="UP000325255">
    <property type="component" value="Unassembled WGS sequence"/>
</dbReference>
<protein>
    <submittedName>
        <fullName evidence="1">Uncharacterized protein</fullName>
    </submittedName>
</protein>
<reference evidence="1 2" key="1">
    <citation type="submission" date="2019-09" db="EMBL/GenBank/DDBJ databases">
        <title>Genome sequence of Rhodovastum atsumiense, a diverse member of the Acetobacteraceae family of non-sulfur purple photosynthetic bacteria.</title>
        <authorList>
            <person name="Meyer T."/>
            <person name="Kyndt J."/>
        </authorList>
    </citation>
    <scope>NUCLEOTIDE SEQUENCE [LARGE SCALE GENOMIC DNA]</scope>
    <source>
        <strain evidence="1 2">DSM 21279</strain>
    </source>
</reference>
<dbReference type="AlphaFoldDB" id="A0A5M6IY70"/>
<keyword evidence="2" id="KW-1185">Reference proteome</keyword>
<sequence length="74" mass="8453">MSYEFLTSGGAVRLVSVERHWLLEFSGRRRGAWRTADDAAAAVAHHKSGLRQWDRQSDEVSEDLLDWRPLAESL</sequence>
<evidence type="ECO:0000313" key="1">
    <source>
        <dbReference type="EMBL" id="KAA5613290.1"/>
    </source>
</evidence>